<feature type="chain" id="PRO_5042891904" description="C-type lectin domain-containing protein" evidence="1">
    <location>
        <begin position="27"/>
        <end position="311"/>
    </location>
</feature>
<keyword evidence="1" id="KW-0732">Signal</keyword>
<evidence type="ECO:0000256" key="1">
    <source>
        <dbReference type="SAM" id="SignalP"/>
    </source>
</evidence>
<feature type="signal peptide" evidence="1">
    <location>
        <begin position="1"/>
        <end position="26"/>
    </location>
</feature>
<name>A0AAN9Z7G0_9ORTH</name>
<protein>
    <recommendedName>
        <fullName evidence="2">C-type lectin domain-containing protein</fullName>
    </recommendedName>
</protein>
<dbReference type="SUPFAM" id="SSF56436">
    <property type="entry name" value="C-type lectin-like"/>
    <property type="match status" value="1"/>
</dbReference>
<dbReference type="EMBL" id="JAZDUA010000172">
    <property type="protein sequence ID" value="KAK7865589.1"/>
    <property type="molecule type" value="Genomic_DNA"/>
</dbReference>
<dbReference type="Proteomes" id="UP001378592">
    <property type="component" value="Unassembled WGS sequence"/>
</dbReference>
<gene>
    <name evidence="3" type="ORF">R5R35_010120</name>
</gene>
<reference evidence="3 4" key="1">
    <citation type="submission" date="2024-03" db="EMBL/GenBank/DDBJ databases">
        <title>The genome assembly and annotation of the cricket Gryllus longicercus Weissman &amp; Gray.</title>
        <authorList>
            <person name="Szrajer S."/>
            <person name="Gray D."/>
            <person name="Ylla G."/>
        </authorList>
    </citation>
    <scope>NUCLEOTIDE SEQUENCE [LARGE SCALE GENOMIC DNA]</scope>
    <source>
        <strain evidence="3">DAG 2021-001</strain>
        <tissue evidence="3">Whole body minus gut</tissue>
    </source>
</reference>
<accession>A0AAN9Z7G0</accession>
<dbReference type="AlphaFoldDB" id="A0AAN9Z7G0"/>
<organism evidence="3 4">
    <name type="scientific">Gryllus longicercus</name>
    <dbReference type="NCBI Taxonomy" id="2509291"/>
    <lineage>
        <taxon>Eukaryota</taxon>
        <taxon>Metazoa</taxon>
        <taxon>Ecdysozoa</taxon>
        <taxon>Arthropoda</taxon>
        <taxon>Hexapoda</taxon>
        <taxon>Insecta</taxon>
        <taxon>Pterygota</taxon>
        <taxon>Neoptera</taxon>
        <taxon>Polyneoptera</taxon>
        <taxon>Orthoptera</taxon>
        <taxon>Ensifera</taxon>
        <taxon>Gryllidea</taxon>
        <taxon>Grylloidea</taxon>
        <taxon>Gryllidae</taxon>
        <taxon>Gryllinae</taxon>
        <taxon>Gryllus</taxon>
    </lineage>
</organism>
<dbReference type="Gene3D" id="3.10.100.10">
    <property type="entry name" value="Mannose-Binding Protein A, subunit A"/>
    <property type="match status" value="1"/>
</dbReference>
<keyword evidence="4" id="KW-1185">Reference proteome</keyword>
<feature type="domain" description="C-type lectin" evidence="2">
    <location>
        <begin position="152"/>
        <end position="308"/>
    </location>
</feature>
<dbReference type="InterPro" id="IPR016187">
    <property type="entry name" value="CTDL_fold"/>
</dbReference>
<sequence>MAERALGRAAPLLLLLLALLVGNSAAQAAAGAQDRSPCAGDELNLDIRGSLNATGHPVLQARLEQPPGSAPRRLTVRLRDEPCAPGGEVRRVMHAVVHGSLSGDPLPTPERLVQHQTDPRLNEVETTVTSSSTLQVSSPPRVSSNPLDAASMYRGYTKVGTLGRYKVHLERATWGRAALACSQEGATLAVPNSQREADALWELKRSARPAQQPDAGGAQQQAQAPRNFMDVAVMGLDRMTYLVGVRRYPPTPARNFTTIFGEDLSETADGSYNIWATAPSDEEHCGAMFSNLGFMAVSCELPLMFICELPL</sequence>
<dbReference type="CDD" id="cd00037">
    <property type="entry name" value="CLECT"/>
    <property type="match status" value="1"/>
</dbReference>
<evidence type="ECO:0000259" key="2">
    <source>
        <dbReference type="SMART" id="SM00034"/>
    </source>
</evidence>
<dbReference type="InterPro" id="IPR016186">
    <property type="entry name" value="C-type_lectin-like/link_sf"/>
</dbReference>
<dbReference type="SMART" id="SM00034">
    <property type="entry name" value="CLECT"/>
    <property type="match status" value="1"/>
</dbReference>
<comment type="caution">
    <text evidence="3">The sequence shown here is derived from an EMBL/GenBank/DDBJ whole genome shotgun (WGS) entry which is preliminary data.</text>
</comment>
<dbReference type="InterPro" id="IPR001304">
    <property type="entry name" value="C-type_lectin-like"/>
</dbReference>
<evidence type="ECO:0000313" key="3">
    <source>
        <dbReference type="EMBL" id="KAK7865589.1"/>
    </source>
</evidence>
<evidence type="ECO:0000313" key="4">
    <source>
        <dbReference type="Proteomes" id="UP001378592"/>
    </source>
</evidence>
<proteinExistence type="predicted"/>